<dbReference type="STRING" id="981085.W9R4C8"/>
<dbReference type="OrthoDB" id="1906227at2759"/>
<dbReference type="PANTHER" id="PTHR35730">
    <property type="entry name" value="KINETOCHORE PROTEIN SPC24 HOMOLOG-RELATED"/>
    <property type="match status" value="1"/>
</dbReference>
<feature type="coiled-coil region" evidence="1">
    <location>
        <begin position="51"/>
        <end position="78"/>
    </location>
</feature>
<evidence type="ECO:0000313" key="3">
    <source>
        <dbReference type="Proteomes" id="UP000030645"/>
    </source>
</evidence>
<accession>W9R4C8</accession>
<evidence type="ECO:0000256" key="1">
    <source>
        <dbReference type="SAM" id="Coils"/>
    </source>
</evidence>
<gene>
    <name evidence="2" type="ORF">L484_013989</name>
</gene>
<organism evidence="2 3">
    <name type="scientific">Morus notabilis</name>
    <dbReference type="NCBI Taxonomy" id="981085"/>
    <lineage>
        <taxon>Eukaryota</taxon>
        <taxon>Viridiplantae</taxon>
        <taxon>Streptophyta</taxon>
        <taxon>Embryophyta</taxon>
        <taxon>Tracheophyta</taxon>
        <taxon>Spermatophyta</taxon>
        <taxon>Magnoliopsida</taxon>
        <taxon>eudicotyledons</taxon>
        <taxon>Gunneridae</taxon>
        <taxon>Pentapetalae</taxon>
        <taxon>rosids</taxon>
        <taxon>fabids</taxon>
        <taxon>Rosales</taxon>
        <taxon>Moraceae</taxon>
        <taxon>Moreae</taxon>
        <taxon>Morus</taxon>
    </lineage>
</organism>
<evidence type="ECO:0000313" key="2">
    <source>
        <dbReference type="EMBL" id="EXB54260.1"/>
    </source>
</evidence>
<keyword evidence="1" id="KW-0175">Coiled coil</keyword>
<protein>
    <submittedName>
        <fullName evidence="2">Uncharacterized protein</fullName>
    </submittedName>
</protein>
<proteinExistence type="predicted"/>
<dbReference type="KEGG" id="mnt:21397145"/>
<reference evidence="3" key="1">
    <citation type="submission" date="2013-01" db="EMBL/GenBank/DDBJ databases">
        <title>Draft Genome Sequence of a Mulberry Tree, Morus notabilis C.K. Schneid.</title>
        <authorList>
            <person name="He N."/>
            <person name="Zhao S."/>
        </authorList>
    </citation>
    <scope>NUCLEOTIDE SEQUENCE</scope>
</reference>
<dbReference type="GO" id="GO:0051983">
    <property type="term" value="P:regulation of chromosome segregation"/>
    <property type="evidence" value="ECO:0007669"/>
    <property type="project" value="InterPro"/>
</dbReference>
<dbReference type="InterPro" id="IPR044951">
    <property type="entry name" value="SPC24-like"/>
</dbReference>
<dbReference type="AlphaFoldDB" id="W9R4C8"/>
<sequence length="107" mass="12318">MGDLLQNMDIDKLISYGDDLVRVLKDKRDTNSLTQCCDGTKSLRSSCDADSSEVKNLLQDYENKIEECRQKTEAAKSKVVADEELHLLHKELEEECKRETLLLEELR</sequence>
<dbReference type="Proteomes" id="UP000030645">
    <property type="component" value="Unassembled WGS sequence"/>
</dbReference>
<dbReference type="PANTHER" id="PTHR35730:SF2">
    <property type="entry name" value="KINETOCHORE PROTEIN SPC24 HOMOLOG-RELATED"/>
    <property type="match status" value="1"/>
</dbReference>
<dbReference type="EMBL" id="KE344164">
    <property type="protein sequence ID" value="EXB54260.1"/>
    <property type="molecule type" value="Genomic_DNA"/>
</dbReference>
<name>W9R4C8_9ROSA</name>
<keyword evidence="3" id="KW-1185">Reference proteome</keyword>